<protein>
    <submittedName>
        <fullName evidence="1">Putative ovule protein</fullName>
    </submittedName>
</protein>
<name>A0A0V0GEZ7_SOLCH</name>
<reference evidence="1" key="1">
    <citation type="submission" date="2015-12" db="EMBL/GenBank/DDBJ databases">
        <title>Gene expression during late stages of embryo sac development: a critical building block for successful pollen-pistil interactions.</title>
        <authorList>
            <person name="Liu Y."/>
            <person name="Joly V."/>
            <person name="Sabar M."/>
            <person name="Matton D.P."/>
        </authorList>
    </citation>
    <scope>NUCLEOTIDE SEQUENCE</scope>
</reference>
<proteinExistence type="predicted"/>
<evidence type="ECO:0000313" key="1">
    <source>
        <dbReference type="EMBL" id="JAP06639.1"/>
    </source>
</evidence>
<sequence length="76" mass="9024">MLRYRGDVTRPHSYDIYKLDVSYWRSKRAVGELTILCYDNQQKVMRAPKNSKRKVVGFPFMTCIHLGDREESVQEL</sequence>
<organism evidence="1">
    <name type="scientific">Solanum chacoense</name>
    <name type="common">Chaco potato</name>
    <dbReference type="NCBI Taxonomy" id="4108"/>
    <lineage>
        <taxon>Eukaryota</taxon>
        <taxon>Viridiplantae</taxon>
        <taxon>Streptophyta</taxon>
        <taxon>Embryophyta</taxon>
        <taxon>Tracheophyta</taxon>
        <taxon>Spermatophyta</taxon>
        <taxon>Magnoliopsida</taxon>
        <taxon>eudicotyledons</taxon>
        <taxon>Gunneridae</taxon>
        <taxon>Pentapetalae</taxon>
        <taxon>asterids</taxon>
        <taxon>lamiids</taxon>
        <taxon>Solanales</taxon>
        <taxon>Solanaceae</taxon>
        <taxon>Solanoideae</taxon>
        <taxon>Solaneae</taxon>
        <taxon>Solanum</taxon>
    </lineage>
</organism>
<accession>A0A0V0GEZ7</accession>
<dbReference type="AlphaFoldDB" id="A0A0V0GEZ7"/>
<feature type="non-terminal residue" evidence="1">
    <location>
        <position position="76"/>
    </location>
</feature>
<dbReference type="EMBL" id="GEDG01040698">
    <property type="protein sequence ID" value="JAP06639.1"/>
    <property type="molecule type" value="Transcribed_RNA"/>
</dbReference>